<evidence type="ECO:0000259" key="3">
    <source>
        <dbReference type="Pfam" id="PF11790"/>
    </source>
</evidence>
<dbReference type="Pfam" id="PF11790">
    <property type="entry name" value="Glyco_hydro_cc"/>
    <property type="match status" value="1"/>
</dbReference>
<dbReference type="EMBL" id="PNEN01001641">
    <property type="protein sequence ID" value="PPJ52913.1"/>
    <property type="molecule type" value="Genomic_DNA"/>
</dbReference>
<feature type="compositionally biased region" description="Polar residues" evidence="1">
    <location>
        <begin position="168"/>
        <end position="195"/>
    </location>
</feature>
<feature type="compositionally biased region" description="Low complexity" evidence="1">
    <location>
        <begin position="325"/>
        <end position="339"/>
    </location>
</feature>
<dbReference type="InterPro" id="IPR024655">
    <property type="entry name" value="Asl1_glyco_hydro_catalytic"/>
</dbReference>
<dbReference type="AlphaFoldDB" id="A0A2S6BZL1"/>
<protein>
    <recommendedName>
        <fullName evidence="3">Asl1-like glycosyl hydrolase catalytic domain-containing protein</fullName>
    </recommendedName>
</protein>
<name>A0A2S6BZL1_9PEZI</name>
<reference evidence="5" key="1">
    <citation type="journal article" date="2017" name="bioRxiv">
        <title>Conservation of a gene cluster reveals novel cercosporin biosynthetic mechanisms and extends production to the genus Colletotrichum.</title>
        <authorList>
            <person name="de Jonge R."/>
            <person name="Ebert M.K."/>
            <person name="Huitt-Roehl C.R."/>
            <person name="Pal P."/>
            <person name="Suttle J.C."/>
            <person name="Spanner R.E."/>
            <person name="Neubauer J.D."/>
            <person name="Jurick W.M.II."/>
            <person name="Stott K.A."/>
            <person name="Secor G.A."/>
            <person name="Thomma B.P.H.J."/>
            <person name="Van de Peer Y."/>
            <person name="Townsend C.A."/>
            <person name="Bolton M.D."/>
        </authorList>
    </citation>
    <scope>NUCLEOTIDE SEQUENCE [LARGE SCALE GENOMIC DNA]</scope>
    <source>
        <strain evidence="5">CBS538.71</strain>
    </source>
</reference>
<feature type="compositionally biased region" description="Gly residues" evidence="1">
    <location>
        <begin position="133"/>
        <end position="146"/>
    </location>
</feature>
<feature type="domain" description="Asl1-like glycosyl hydrolase catalytic" evidence="3">
    <location>
        <begin position="348"/>
        <end position="570"/>
    </location>
</feature>
<feature type="signal peptide" evidence="2">
    <location>
        <begin position="1"/>
        <end position="18"/>
    </location>
</feature>
<feature type="chain" id="PRO_5015609344" description="Asl1-like glycosyl hydrolase catalytic domain-containing protein" evidence="2">
    <location>
        <begin position="19"/>
        <end position="578"/>
    </location>
</feature>
<dbReference type="STRING" id="357750.A0A2S6BZL1"/>
<comment type="caution">
    <text evidence="4">The sequence shown here is derived from an EMBL/GenBank/DDBJ whole genome shotgun (WGS) entry which is preliminary data.</text>
</comment>
<dbReference type="GO" id="GO:0071966">
    <property type="term" value="P:fungal-type cell wall polysaccharide metabolic process"/>
    <property type="evidence" value="ECO:0007669"/>
    <property type="project" value="TreeGrafter"/>
</dbReference>
<dbReference type="Gene3D" id="3.20.20.80">
    <property type="entry name" value="Glycosidases"/>
    <property type="match status" value="1"/>
</dbReference>
<dbReference type="InterPro" id="IPR017853">
    <property type="entry name" value="GH"/>
</dbReference>
<accession>A0A2S6BZL1</accession>
<proteinExistence type="predicted"/>
<dbReference type="OrthoDB" id="43654at2759"/>
<feature type="region of interest" description="Disordered" evidence="1">
    <location>
        <begin position="19"/>
        <end position="93"/>
    </location>
</feature>
<dbReference type="InterPro" id="IPR053183">
    <property type="entry name" value="ASL1"/>
</dbReference>
<feature type="region of interest" description="Disordered" evidence="1">
    <location>
        <begin position="325"/>
        <end position="346"/>
    </location>
</feature>
<evidence type="ECO:0000313" key="4">
    <source>
        <dbReference type="EMBL" id="PPJ52913.1"/>
    </source>
</evidence>
<feature type="compositionally biased region" description="Low complexity" evidence="1">
    <location>
        <begin position="196"/>
        <end position="303"/>
    </location>
</feature>
<feature type="compositionally biased region" description="Low complexity" evidence="1">
    <location>
        <begin position="31"/>
        <end position="57"/>
    </location>
</feature>
<evidence type="ECO:0000256" key="1">
    <source>
        <dbReference type="SAM" id="MobiDB-lite"/>
    </source>
</evidence>
<dbReference type="PANTHER" id="PTHR34154:SF10">
    <property type="entry name" value="ASL1-LIKE GLYCOSYL HYDROLASE CATALYTIC DOMAIN-CONTAINING PROTEIN"/>
    <property type="match status" value="1"/>
</dbReference>
<sequence>MSAVKFFTLALASSSVASFHAGGHGHRHAARQQPPADAPPAYGTGAGAAHPTGTASPYPYPIANGTGVWGSTGISEPSAPAGDASSSSAAEAQTNTDYSTLFSTHYKTVTVENQQAPSSAPAPSGNDVSPAGYGSGSGSGASGSGGSESSPTGGTGGDDDEQCKPVTVTYTEKVTMTLTEGQTAPSSTNASPAETSSAVAPPAYSAPSSSSEASPAQSSAPSAPAYSAPPSSTNEASPAQSSAPPAPVYPVASSSSEASPAQSSAPSAPAYPVASSSDEASPVKSSAPSAPAYPVASSNEASPATTSAAPALSAYGHVKQVAPKSSAASSASSPASTGSSGSGSGKRGLAYNDASLTKCFEGSREITWAYNWGSASDGLSSDFMFVPTLWADGTEFTSKWSKNAQAAIDSGSSHLFSFNEPDHDAQANMACGTAAAAYKEYMNPFKGKAQLCAPSVTNGGGQMGLTWLKDFLSQCTDCQIDCLNIHWYDSASNVEYFKKHIQDAAALAPGKPIYVSEFGATGSDEEISQFLQEVMPWMDSNSDVAGYAYFMTASGQLITGTEPSTYGKTYMSYTGAVR</sequence>
<feature type="compositionally biased region" description="Low complexity" evidence="1">
    <location>
        <begin position="75"/>
        <end position="92"/>
    </location>
</feature>
<feature type="region of interest" description="Disordered" evidence="1">
    <location>
        <begin position="113"/>
        <end position="303"/>
    </location>
</feature>
<dbReference type="PANTHER" id="PTHR34154">
    <property type="entry name" value="ALKALI-SENSITIVE LINKAGE PROTEIN 1"/>
    <property type="match status" value="1"/>
</dbReference>
<dbReference type="GO" id="GO:0009277">
    <property type="term" value="C:fungal-type cell wall"/>
    <property type="evidence" value="ECO:0007669"/>
    <property type="project" value="TreeGrafter"/>
</dbReference>
<gene>
    <name evidence="4" type="ORF">CBER1_11574</name>
</gene>
<keyword evidence="5" id="KW-1185">Reference proteome</keyword>
<keyword evidence="2" id="KW-0732">Signal</keyword>
<evidence type="ECO:0000313" key="5">
    <source>
        <dbReference type="Proteomes" id="UP000237631"/>
    </source>
</evidence>
<evidence type="ECO:0000256" key="2">
    <source>
        <dbReference type="SAM" id="SignalP"/>
    </source>
</evidence>
<dbReference type="Proteomes" id="UP000237631">
    <property type="component" value="Unassembled WGS sequence"/>
</dbReference>
<organism evidence="4 5">
    <name type="scientific">Cercospora berteroae</name>
    <dbReference type="NCBI Taxonomy" id="357750"/>
    <lineage>
        <taxon>Eukaryota</taxon>
        <taxon>Fungi</taxon>
        <taxon>Dikarya</taxon>
        <taxon>Ascomycota</taxon>
        <taxon>Pezizomycotina</taxon>
        <taxon>Dothideomycetes</taxon>
        <taxon>Dothideomycetidae</taxon>
        <taxon>Mycosphaerellales</taxon>
        <taxon>Mycosphaerellaceae</taxon>
        <taxon>Cercospora</taxon>
    </lineage>
</organism>
<dbReference type="SUPFAM" id="SSF51445">
    <property type="entry name" value="(Trans)glycosidases"/>
    <property type="match status" value="1"/>
</dbReference>